<protein>
    <submittedName>
        <fullName evidence="3">Phosphoglycerate mutase</fullName>
    </submittedName>
</protein>
<dbReference type="InterPro" id="IPR013078">
    <property type="entry name" value="His_Pase_superF_clade-1"/>
</dbReference>
<dbReference type="AlphaFoldDB" id="A0A6A6PEV1"/>
<reference evidence="3" key="1">
    <citation type="journal article" date="2020" name="Stud. Mycol.">
        <title>101 Dothideomycetes genomes: a test case for predicting lifestyles and emergence of pathogens.</title>
        <authorList>
            <person name="Haridas S."/>
            <person name="Albert R."/>
            <person name="Binder M."/>
            <person name="Bloem J."/>
            <person name="Labutti K."/>
            <person name="Salamov A."/>
            <person name="Andreopoulos B."/>
            <person name="Baker S."/>
            <person name="Barry K."/>
            <person name="Bills G."/>
            <person name="Bluhm B."/>
            <person name="Cannon C."/>
            <person name="Castanera R."/>
            <person name="Culley D."/>
            <person name="Daum C."/>
            <person name="Ezra D."/>
            <person name="Gonzalez J."/>
            <person name="Henrissat B."/>
            <person name="Kuo A."/>
            <person name="Liang C."/>
            <person name="Lipzen A."/>
            <person name="Lutzoni F."/>
            <person name="Magnuson J."/>
            <person name="Mondo S."/>
            <person name="Nolan M."/>
            <person name="Ohm R."/>
            <person name="Pangilinan J."/>
            <person name="Park H.-J."/>
            <person name="Ramirez L."/>
            <person name="Alfaro M."/>
            <person name="Sun H."/>
            <person name="Tritt A."/>
            <person name="Yoshinaga Y."/>
            <person name="Zwiers L.-H."/>
            <person name="Turgeon B."/>
            <person name="Goodwin S."/>
            <person name="Spatafora J."/>
            <person name="Crous P."/>
            <person name="Grigoriev I."/>
        </authorList>
    </citation>
    <scope>NUCLEOTIDE SEQUENCE</scope>
    <source>
        <strain evidence="3">ATCC 16933</strain>
    </source>
</reference>
<feature type="binding site" evidence="2">
    <location>
        <begin position="28"/>
        <end position="29"/>
    </location>
    <ligand>
        <name>substrate</name>
    </ligand>
</feature>
<sequence length="234" mass="26279">MADKDSATPRVFLFRHGETEWTKSGQYTGRTDISLTPHGAKQVKATGRMVVGRGKLIDPDKLGLVFCSPRIRAQTTFKLAVGDDEVHKLSAAGKVDITEKIAEWNYGAYEGLLTHEIRMLRAAHGLDSDRPWDIWRDGCEEGESAKDVTQRLDDLISRIHELQKDNMHGEKNCDVALFAHGHILRAFVKRWLKYPLEFRLSMMLEPGGVGVLSYQHQNVEEPAVLVGIGFPLSE</sequence>
<dbReference type="InterPro" id="IPR050275">
    <property type="entry name" value="PGM_Phosphatase"/>
</dbReference>
<dbReference type="Proteomes" id="UP000799766">
    <property type="component" value="Unassembled WGS sequence"/>
</dbReference>
<dbReference type="InterPro" id="IPR029033">
    <property type="entry name" value="His_PPase_superfam"/>
</dbReference>
<name>A0A6A6PEV1_9PEZI</name>
<evidence type="ECO:0000313" key="4">
    <source>
        <dbReference type="Proteomes" id="UP000799766"/>
    </source>
</evidence>
<dbReference type="PANTHER" id="PTHR48100">
    <property type="entry name" value="BROAD-SPECIFICITY PHOSPHATASE YOR283W-RELATED"/>
    <property type="match status" value="1"/>
</dbReference>
<feature type="active site" description="Tele-phosphohistidine intermediate" evidence="1">
    <location>
        <position position="16"/>
    </location>
</feature>
<dbReference type="GO" id="GO:0050278">
    <property type="term" value="F:sedoheptulose-bisphosphatase activity"/>
    <property type="evidence" value="ECO:0007669"/>
    <property type="project" value="TreeGrafter"/>
</dbReference>
<accession>A0A6A6PEV1</accession>
<feature type="active site" description="Proton donor/acceptor" evidence="1">
    <location>
        <position position="103"/>
    </location>
</feature>
<dbReference type="OrthoDB" id="4818801at2759"/>
<dbReference type="Pfam" id="PF00300">
    <property type="entry name" value="His_Phos_1"/>
    <property type="match status" value="1"/>
</dbReference>
<keyword evidence="4" id="KW-1185">Reference proteome</keyword>
<dbReference type="Gene3D" id="3.40.50.1240">
    <property type="entry name" value="Phosphoglycerate mutase-like"/>
    <property type="match status" value="1"/>
</dbReference>
<organism evidence="3 4">
    <name type="scientific">Lineolata rhizophorae</name>
    <dbReference type="NCBI Taxonomy" id="578093"/>
    <lineage>
        <taxon>Eukaryota</taxon>
        <taxon>Fungi</taxon>
        <taxon>Dikarya</taxon>
        <taxon>Ascomycota</taxon>
        <taxon>Pezizomycotina</taxon>
        <taxon>Dothideomycetes</taxon>
        <taxon>Dothideomycetes incertae sedis</taxon>
        <taxon>Lineolatales</taxon>
        <taxon>Lineolataceae</taxon>
        <taxon>Lineolata</taxon>
    </lineage>
</organism>
<feature type="binding site" evidence="2">
    <location>
        <begin position="103"/>
        <end position="106"/>
    </location>
    <ligand>
        <name>substrate</name>
    </ligand>
</feature>
<evidence type="ECO:0000313" key="3">
    <source>
        <dbReference type="EMBL" id="KAF2462330.1"/>
    </source>
</evidence>
<dbReference type="EMBL" id="MU001670">
    <property type="protein sequence ID" value="KAF2462330.1"/>
    <property type="molecule type" value="Genomic_DNA"/>
</dbReference>
<evidence type="ECO:0000256" key="2">
    <source>
        <dbReference type="PIRSR" id="PIRSR613078-2"/>
    </source>
</evidence>
<dbReference type="CDD" id="cd07067">
    <property type="entry name" value="HP_PGM_like"/>
    <property type="match status" value="1"/>
</dbReference>
<dbReference type="GO" id="GO:0046390">
    <property type="term" value="P:ribose phosphate biosynthetic process"/>
    <property type="evidence" value="ECO:0007669"/>
    <property type="project" value="TreeGrafter"/>
</dbReference>
<dbReference type="SUPFAM" id="SSF53254">
    <property type="entry name" value="Phosphoglycerate mutase-like"/>
    <property type="match status" value="1"/>
</dbReference>
<proteinExistence type="predicted"/>
<dbReference type="PANTHER" id="PTHR48100:SF15">
    <property type="entry name" value="SEDOHEPTULOSE 1,7-BISPHOSPHATASE"/>
    <property type="match status" value="1"/>
</dbReference>
<gene>
    <name evidence="3" type="ORF">BDY21DRAFT_277440</name>
</gene>
<feature type="binding site" evidence="2">
    <location>
        <position position="72"/>
    </location>
    <ligand>
        <name>substrate</name>
    </ligand>
</feature>
<dbReference type="SMART" id="SM00855">
    <property type="entry name" value="PGAM"/>
    <property type="match status" value="1"/>
</dbReference>
<evidence type="ECO:0000256" key="1">
    <source>
        <dbReference type="PIRSR" id="PIRSR613078-1"/>
    </source>
</evidence>